<keyword evidence="1" id="KW-0472">Membrane</keyword>
<gene>
    <name evidence="2" type="ORF">OLEAN_C14180</name>
</gene>
<evidence type="ECO:0000313" key="3">
    <source>
        <dbReference type="Proteomes" id="UP000032749"/>
    </source>
</evidence>
<sequence length="499" mass="54525">MSQEVKVGNMTSASSHDVDRDEIDLVDLIKSIWSQRGLVLGIMLLVVLAVLSFHSYKASFSTANRIDYPISLSFLADSKPSYPNGTSFSPRDLITGRVLQNAISTSGLELTLESLEKSITVAPSNSLLKKSEDKLSVLLADAKTSEEIRLAAEASLKYLKDAGSGYVTVSLNIQELGVNSQQGSFLLQIVVDEWATLSLERGLMNVDIARPLVPFTIIEGSNLIDNYDQASNYLNSLTTAVLQLSELSGSSSIVVNRMSIEDVQRRLTALGDRDIGPLREFAYSNSSSLAESDSAIQVRLFARQRLLDLEHARLTKLISSYDLALVQLGSDNQQQQYSGSSNQNSQGNPGQFDQSFLDSLLQLGTRLGAVDTRKQLFERRITAVEELLLLEKEISILLGTSSSNVMKIDPEVILKGALVTIEKDLNEIQQNIGQFVDAIRELTLSSHAQVYSANSAPQVRGGFMELAPRFALFIVLGSILGLFLGIFVALIRSALINSK</sequence>
<protein>
    <submittedName>
        <fullName evidence="2">Lipopolysaccharide biosynthesis protein</fullName>
    </submittedName>
</protein>
<dbReference type="EMBL" id="FO203512">
    <property type="protein sequence ID" value="CCK75594.1"/>
    <property type="molecule type" value="Genomic_DNA"/>
</dbReference>
<dbReference type="AlphaFoldDB" id="R4YT96"/>
<name>R4YT96_OLEAN</name>
<dbReference type="OrthoDB" id="5699849at2"/>
<keyword evidence="3" id="KW-1185">Reference proteome</keyword>
<dbReference type="STRING" id="698738.OLEAN_C14180"/>
<feature type="transmembrane region" description="Helical" evidence="1">
    <location>
        <begin position="470"/>
        <end position="491"/>
    </location>
</feature>
<dbReference type="HOGENOM" id="CLU_546091_0_0_6"/>
<accession>R4YT96</accession>
<keyword evidence="1" id="KW-1133">Transmembrane helix</keyword>
<reference evidence="2 3" key="1">
    <citation type="journal article" date="2013" name="Nat. Commun.">
        <title>Genome sequence and functional genomic analysis of the oil-degrading bacterium Oleispira antarctica.</title>
        <authorList>
            <person name="Kube M."/>
            <person name="Chernikova T.N."/>
            <person name="Al-Ramahi Y."/>
            <person name="Beloqui A."/>
            <person name="Lopez-Cortez N."/>
            <person name="Guazzaroni M.E."/>
            <person name="Heipieper H.J."/>
            <person name="Klages S."/>
            <person name="Kotsyurbenko O.R."/>
            <person name="Langer I."/>
            <person name="Nechitaylo T.Y."/>
            <person name="Lunsdorf H."/>
            <person name="Fernandez M."/>
            <person name="Juarez S."/>
            <person name="Ciordia S."/>
            <person name="Singer A."/>
            <person name="Kagan O."/>
            <person name="Egorova O."/>
            <person name="Petit P.A."/>
            <person name="Stogios P."/>
            <person name="Kim Y."/>
            <person name="Tchigvintsev A."/>
            <person name="Flick R."/>
            <person name="Denaro R."/>
            <person name="Genovese M."/>
            <person name="Albar J.P."/>
            <person name="Reva O.N."/>
            <person name="Martinez-Gomariz M."/>
            <person name="Tran H."/>
            <person name="Ferrer M."/>
            <person name="Savchenko A."/>
            <person name="Yakunin A.F."/>
            <person name="Yakimov M.M."/>
            <person name="Golyshina O.V."/>
            <person name="Reinhardt R."/>
            <person name="Golyshin P.N."/>
        </authorList>
    </citation>
    <scope>NUCLEOTIDE SEQUENCE [LARGE SCALE GENOMIC DNA]</scope>
</reference>
<evidence type="ECO:0000313" key="2">
    <source>
        <dbReference type="EMBL" id="CCK75594.1"/>
    </source>
</evidence>
<evidence type="ECO:0000256" key="1">
    <source>
        <dbReference type="SAM" id="Phobius"/>
    </source>
</evidence>
<keyword evidence="1" id="KW-0812">Transmembrane</keyword>
<dbReference type="Proteomes" id="UP000032749">
    <property type="component" value="Chromosome"/>
</dbReference>
<proteinExistence type="predicted"/>
<feature type="transmembrane region" description="Helical" evidence="1">
    <location>
        <begin position="38"/>
        <end position="56"/>
    </location>
</feature>
<organism evidence="2 3">
    <name type="scientific">Oleispira antarctica RB-8</name>
    <dbReference type="NCBI Taxonomy" id="698738"/>
    <lineage>
        <taxon>Bacteria</taxon>
        <taxon>Pseudomonadati</taxon>
        <taxon>Pseudomonadota</taxon>
        <taxon>Gammaproteobacteria</taxon>
        <taxon>Oceanospirillales</taxon>
        <taxon>Oceanospirillaceae</taxon>
        <taxon>Oleispira</taxon>
    </lineage>
</organism>
<dbReference type="KEGG" id="oai:OLEAN_C14180"/>